<reference evidence="1 2" key="1">
    <citation type="journal article" date="2022" name="Hortic Res">
        <title>A haplotype resolved chromosomal level avocado genome allows analysis of novel avocado genes.</title>
        <authorList>
            <person name="Nath O."/>
            <person name="Fletcher S.J."/>
            <person name="Hayward A."/>
            <person name="Shaw L.M."/>
            <person name="Masouleh A.K."/>
            <person name="Furtado A."/>
            <person name="Henry R.J."/>
            <person name="Mitter N."/>
        </authorList>
    </citation>
    <scope>NUCLEOTIDE SEQUENCE [LARGE SCALE GENOMIC DNA]</scope>
    <source>
        <strain evidence="2">cv. Hass</strain>
    </source>
</reference>
<accession>A0ACC2M139</accession>
<comment type="caution">
    <text evidence="1">The sequence shown here is derived from an EMBL/GenBank/DDBJ whole genome shotgun (WGS) entry which is preliminary data.</text>
</comment>
<proteinExistence type="predicted"/>
<dbReference type="EMBL" id="CM056813">
    <property type="protein sequence ID" value="KAJ8639414.1"/>
    <property type="molecule type" value="Genomic_DNA"/>
</dbReference>
<protein>
    <submittedName>
        <fullName evidence="1">Uncharacterized protein</fullName>
    </submittedName>
</protein>
<sequence length="75" mass="7940">MSSQRAWATLLLVLAICVFVFGQGGVEAARAFPKDAVAGDDHLAMYASVYEKAKLTMECWIGRLTSGPSPSGPGH</sequence>
<dbReference type="Proteomes" id="UP001234297">
    <property type="component" value="Chromosome 5"/>
</dbReference>
<gene>
    <name evidence="1" type="ORF">MRB53_016108</name>
</gene>
<evidence type="ECO:0000313" key="1">
    <source>
        <dbReference type="EMBL" id="KAJ8639414.1"/>
    </source>
</evidence>
<keyword evidence="2" id="KW-1185">Reference proteome</keyword>
<organism evidence="1 2">
    <name type="scientific">Persea americana</name>
    <name type="common">Avocado</name>
    <dbReference type="NCBI Taxonomy" id="3435"/>
    <lineage>
        <taxon>Eukaryota</taxon>
        <taxon>Viridiplantae</taxon>
        <taxon>Streptophyta</taxon>
        <taxon>Embryophyta</taxon>
        <taxon>Tracheophyta</taxon>
        <taxon>Spermatophyta</taxon>
        <taxon>Magnoliopsida</taxon>
        <taxon>Magnoliidae</taxon>
        <taxon>Laurales</taxon>
        <taxon>Lauraceae</taxon>
        <taxon>Persea</taxon>
    </lineage>
</organism>
<evidence type="ECO:0000313" key="2">
    <source>
        <dbReference type="Proteomes" id="UP001234297"/>
    </source>
</evidence>
<name>A0ACC2M139_PERAE</name>